<feature type="compositionally biased region" description="Low complexity" evidence="6">
    <location>
        <begin position="413"/>
        <end position="422"/>
    </location>
</feature>
<evidence type="ECO:0000256" key="3">
    <source>
        <dbReference type="ARBA" id="ARBA00022490"/>
    </source>
</evidence>
<dbReference type="Proteomes" id="UP000716291">
    <property type="component" value="Unassembled WGS sequence"/>
</dbReference>
<keyword evidence="3" id="KW-0963">Cytoplasm</keyword>
<dbReference type="OrthoDB" id="1716625at2759"/>
<dbReference type="Gene3D" id="2.30.29.30">
    <property type="entry name" value="Pleckstrin-homology domain (PH domain)/Phosphotyrosine-binding domain (PTB)"/>
    <property type="match status" value="1"/>
</dbReference>
<keyword evidence="2 4" id="KW-0728">SH3 domain</keyword>
<evidence type="ECO:0000313" key="10">
    <source>
        <dbReference type="EMBL" id="KAG1308612.1"/>
    </source>
</evidence>
<evidence type="ECO:0000256" key="1">
    <source>
        <dbReference type="ARBA" id="ARBA00004496"/>
    </source>
</evidence>
<dbReference type="SUPFAM" id="SSF50729">
    <property type="entry name" value="PH domain-like"/>
    <property type="match status" value="1"/>
</dbReference>
<dbReference type="PROSITE" id="PS50002">
    <property type="entry name" value="SH3"/>
    <property type="match status" value="2"/>
</dbReference>
<evidence type="ECO:0000259" key="7">
    <source>
        <dbReference type="PROSITE" id="PS50002"/>
    </source>
</evidence>
<dbReference type="SMART" id="SM00325">
    <property type="entry name" value="RhoGEF"/>
    <property type="match status" value="1"/>
</dbReference>
<organism evidence="10 11">
    <name type="scientific">Rhizopus oryzae</name>
    <name type="common">Mucormycosis agent</name>
    <name type="synonym">Rhizopus arrhizus var. delemar</name>
    <dbReference type="NCBI Taxonomy" id="64495"/>
    <lineage>
        <taxon>Eukaryota</taxon>
        <taxon>Fungi</taxon>
        <taxon>Fungi incertae sedis</taxon>
        <taxon>Mucoromycota</taxon>
        <taxon>Mucoromycotina</taxon>
        <taxon>Mucoromycetes</taxon>
        <taxon>Mucorales</taxon>
        <taxon>Mucorineae</taxon>
        <taxon>Rhizopodaceae</taxon>
        <taxon>Rhizopus</taxon>
    </lineage>
</organism>
<reference evidence="10" key="1">
    <citation type="journal article" date="2020" name="Microb. Genom.">
        <title>Genetic diversity of clinical and environmental Mucorales isolates obtained from an investigation of mucormycosis cases among solid organ transplant recipients.</title>
        <authorList>
            <person name="Nguyen M.H."/>
            <person name="Kaul D."/>
            <person name="Muto C."/>
            <person name="Cheng S.J."/>
            <person name="Richter R.A."/>
            <person name="Bruno V.M."/>
            <person name="Liu G."/>
            <person name="Beyhan S."/>
            <person name="Sundermann A.J."/>
            <person name="Mounaud S."/>
            <person name="Pasculle A.W."/>
            <person name="Nierman W.C."/>
            <person name="Driscoll E."/>
            <person name="Cumbie R."/>
            <person name="Clancy C.J."/>
            <person name="Dupont C.L."/>
        </authorList>
    </citation>
    <scope>NUCLEOTIDE SEQUENCE</scope>
    <source>
        <strain evidence="10">GL11</strain>
    </source>
</reference>
<dbReference type="InterPro" id="IPR035899">
    <property type="entry name" value="DBL_dom_sf"/>
</dbReference>
<name>A0A9P6X9Q2_RHIOR</name>
<comment type="subcellular location">
    <subcellularLocation>
        <location evidence="1">Cytoplasm</location>
    </subcellularLocation>
</comment>
<dbReference type="InterPro" id="IPR001849">
    <property type="entry name" value="PH_domain"/>
</dbReference>
<dbReference type="InterPro" id="IPR051480">
    <property type="entry name" value="Endocytic_GEF_Adapter"/>
</dbReference>
<dbReference type="Pfam" id="PF00018">
    <property type="entry name" value="SH3_1"/>
    <property type="match status" value="2"/>
</dbReference>
<keyword evidence="11" id="KW-1185">Reference proteome</keyword>
<feature type="compositionally biased region" description="Basic and acidic residues" evidence="6">
    <location>
        <begin position="477"/>
        <end position="494"/>
    </location>
</feature>
<gene>
    <name evidence="10" type="ORF">G6F64_005918</name>
</gene>
<accession>A0A9P6X9Q2</accession>
<dbReference type="PANTHER" id="PTHR46006:SF6">
    <property type="entry name" value="INTERSECTIN-2 ISOFORM X1"/>
    <property type="match status" value="1"/>
</dbReference>
<dbReference type="PANTHER" id="PTHR46006">
    <property type="entry name" value="RHO GUANINE NUCLEOTIDE EXCHANGE FACTOR AT 64C, ISOFORM A"/>
    <property type="match status" value="1"/>
</dbReference>
<dbReference type="Pfam" id="PF16652">
    <property type="entry name" value="PH_13"/>
    <property type="match status" value="1"/>
</dbReference>
<feature type="compositionally biased region" description="Basic and acidic residues" evidence="6">
    <location>
        <begin position="431"/>
        <end position="468"/>
    </location>
</feature>
<evidence type="ECO:0000256" key="4">
    <source>
        <dbReference type="PROSITE-ProRule" id="PRU00192"/>
    </source>
</evidence>
<dbReference type="AlphaFoldDB" id="A0A9P6X9Q2"/>
<dbReference type="PROSITE" id="PS50010">
    <property type="entry name" value="DH_2"/>
    <property type="match status" value="1"/>
</dbReference>
<evidence type="ECO:0000313" key="11">
    <source>
        <dbReference type="Proteomes" id="UP000716291"/>
    </source>
</evidence>
<feature type="coiled-coil region" evidence="5">
    <location>
        <begin position="29"/>
        <end position="84"/>
    </location>
</feature>
<evidence type="ECO:0000256" key="2">
    <source>
        <dbReference type="ARBA" id="ARBA00022443"/>
    </source>
</evidence>
<dbReference type="EMBL" id="JAANQT010000755">
    <property type="protein sequence ID" value="KAG1308612.1"/>
    <property type="molecule type" value="Genomic_DNA"/>
</dbReference>
<comment type="caution">
    <text evidence="10">The sequence shown here is derived from an EMBL/GenBank/DDBJ whole genome shotgun (WGS) entry which is preliminary data.</text>
</comment>
<feature type="region of interest" description="Disordered" evidence="6">
    <location>
        <begin position="306"/>
        <end position="326"/>
    </location>
</feature>
<dbReference type="Gene3D" id="1.20.900.10">
    <property type="entry name" value="Dbl homology (DH) domain"/>
    <property type="match status" value="1"/>
</dbReference>
<protein>
    <submittedName>
        <fullName evidence="10">Uncharacterized protein</fullName>
    </submittedName>
</protein>
<dbReference type="CDD" id="cd00174">
    <property type="entry name" value="SH3"/>
    <property type="match status" value="2"/>
</dbReference>
<dbReference type="InterPro" id="IPR036028">
    <property type="entry name" value="SH3-like_dom_sf"/>
</dbReference>
<evidence type="ECO:0000259" key="9">
    <source>
        <dbReference type="PROSITE" id="PS50010"/>
    </source>
</evidence>
<evidence type="ECO:0000259" key="8">
    <source>
        <dbReference type="PROSITE" id="PS50003"/>
    </source>
</evidence>
<dbReference type="InterPro" id="IPR001452">
    <property type="entry name" value="SH3_domain"/>
</dbReference>
<feature type="region of interest" description="Disordered" evidence="6">
    <location>
        <begin position="512"/>
        <end position="541"/>
    </location>
</feature>
<feature type="compositionally biased region" description="Basic and acidic residues" evidence="6">
    <location>
        <begin position="370"/>
        <end position="412"/>
    </location>
</feature>
<dbReference type="SUPFAM" id="SSF50044">
    <property type="entry name" value="SH3-domain"/>
    <property type="match status" value="2"/>
</dbReference>
<dbReference type="SMART" id="SM00326">
    <property type="entry name" value="SH3"/>
    <property type="match status" value="2"/>
</dbReference>
<dbReference type="SMART" id="SM00233">
    <property type="entry name" value="PH"/>
    <property type="match status" value="1"/>
</dbReference>
<feature type="domain" description="PH" evidence="8">
    <location>
        <begin position="1115"/>
        <end position="1223"/>
    </location>
</feature>
<feature type="domain" description="SH3" evidence="7">
    <location>
        <begin position="647"/>
        <end position="710"/>
    </location>
</feature>
<dbReference type="CDD" id="cd00160">
    <property type="entry name" value="RhoGEF"/>
    <property type="match status" value="1"/>
</dbReference>
<dbReference type="InterPro" id="IPR011993">
    <property type="entry name" value="PH-like_dom_sf"/>
</dbReference>
<feature type="domain" description="SH3" evidence="7">
    <location>
        <begin position="711"/>
        <end position="772"/>
    </location>
</feature>
<dbReference type="GO" id="GO:0035025">
    <property type="term" value="P:positive regulation of Rho protein signal transduction"/>
    <property type="evidence" value="ECO:0007669"/>
    <property type="project" value="TreeGrafter"/>
</dbReference>
<feature type="region of interest" description="Disordered" evidence="6">
    <location>
        <begin position="370"/>
        <end position="494"/>
    </location>
</feature>
<proteinExistence type="predicted"/>
<evidence type="ECO:0000256" key="5">
    <source>
        <dbReference type="SAM" id="Coils"/>
    </source>
</evidence>
<evidence type="ECO:0000256" key="6">
    <source>
        <dbReference type="SAM" id="MobiDB-lite"/>
    </source>
</evidence>
<feature type="domain" description="DH" evidence="9">
    <location>
        <begin position="902"/>
        <end position="1084"/>
    </location>
</feature>
<dbReference type="InterPro" id="IPR000219">
    <property type="entry name" value="DH_dom"/>
</dbReference>
<dbReference type="Pfam" id="PF00621">
    <property type="entry name" value="RhoGEF"/>
    <property type="match status" value="1"/>
</dbReference>
<dbReference type="SUPFAM" id="SSF48065">
    <property type="entry name" value="DBL homology domain (DH-domain)"/>
    <property type="match status" value="1"/>
</dbReference>
<sequence>MYLGSSVQVSREYYRDYNQSTDEDNSTRIEALKKSIREQTILLEAAEAMTSGWDSKKDSSHLGIEELKKRITAVDRELLNKQQEEASIGRLSSGRSGPAFTSAQWWSRYQINLRQLEDLLDQKQTLLNEINYLAGTSMKHLEEELYLETERLNSAKLKNALMNGSVAETSKGSYDSTIGMSDSERIRAKAQAMVAARLKKEYGSKENADTEELNAKRRLSEITVLTDEIRRIRETAENIIESELSLVDDDLEHGTKDLKERQMFEQGLFVDDQVARFIEGLSKTRDSYPAITNSLALSSQSYHKLNDLASPPPIPTSQRPGTPRSEADIKAEAFRRIQARKALFTKDIQANHSVGNTNKRPVKEVSEEIRAAQERMKQAEAEARAHLEGMREKRNKLRQEAAEAEEKRKKAAAEAAAAAEAEMLAEKKRKQQEEEQRLARLRKAEEELEEKKKKEELAEMERIRKQKEEQEEEERIAEENRQRKARKAAEEAAREKRLRWVEIEKRKKEIEAARQEEMDRRKKWEETERQKQYEEEQRIKKKKEEEAKKLRELLEEEARLNAEKQKEEEKRRELEAELRRKKEKEKVEKEKLLQEENLKKEELLKAKWQKETDSLVVPSIAKETYLSSTTAGTSGYGIDIEDEVNFNTIYRAKALYEYQGIREDDLSFSANEIIKAHPSKDKASDWWYGTSLSTNQIGFFPRTYVEVVEEAFRVRSLYEFAKVRPDDLGFSENEVIVVQPFQDEASGWWYGTNEETKESGYFPKSYVEVIDSAKPAPSISINTTSLPMSIPLVQTPVSIHSNYNSQFSREVFLQVNDYDTCRGLSAPNTPVMKKTGLGVNKAELTKRRRAASNVSTTSASRINTPTLVIPRPDNISENLELLTWASTMDEIELQAIPLEERQRQEAIFELITTERTYLNDLQMIVNVFYTDSGKYLTQDERDVVFSNIDDLLICNTALLSDMETRQREQANVVDKIGDIFLKHANSLKCYSTYCQNQSYASKFLQKKREEDQWLEVFLKTAQTRIECRSLDFSHFLLEPVQRITRYPLLLRQILNSTPKKHPDYALVKSALSVAQNILEDVNEETRRFENHHKMNELSRIIDMDGAQWLNLPNREFIMDGVLYKAKSGRKLHGFLFNDMLLLAEPLKTLNERGYLYILYREPMLIKGISIRQQQSISLVQSFSGSTSEDMSFQIVYKNQVTAVKASSLAQKRQWLSQIQHYSSLQQYNQ</sequence>
<dbReference type="GO" id="GO:0005737">
    <property type="term" value="C:cytoplasm"/>
    <property type="evidence" value="ECO:0007669"/>
    <property type="project" value="UniProtKB-SubCell"/>
</dbReference>
<keyword evidence="5" id="KW-0175">Coiled coil</keyword>
<dbReference type="PROSITE" id="PS50003">
    <property type="entry name" value="PH_DOMAIN"/>
    <property type="match status" value="1"/>
</dbReference>
<dbReference type="Gene3D" id="2.30.30.40">
    <property type="entry name" value="SH3 Domains"/>
    <property type="match status" value="2"/>
</dbReference>
<dbReference type="GO" id="GO:0005085">
    <property type="term" value="F:guanyl-nucleotide exchange factor activity"/>
    <property type="evidence" value="ECO:0007669"/>
    <property type="project" value="InterPro"/>
</dbReference>